<evidence type="ECO:0000259" key="1">
    <source>
        <dbReference type="Pfam" id="PF07090"/>
    </source>
</evidence>
<sequence>MSKKGFGQLSALVVGESWIKHTTHMKGFDHFHSTEYEEGAGEFLEAVSSGGIDVTYIRGHEVSSRFPTSLERLEDYDVVVISDVGANTFLLTDDTFLRSKPTVNRLSLIADYVQRGGGLLMVGGYLSFTGIDGRARYGMSPLADVLPVELLAFDDRIEVPEGAVAEFDVPDHDALGETPPRWPALLGYNRVVAKPDAQVIARYRDDPLLVVGTHGAGRVSAFTSDLAPHWAPPEFLDWEHYQALWVSLLTWTSGRYEAGRGSVKTA</sequence>
<dbReference type="SUPFAM" id="SSF52317">
    <property type="entry name" value="Class I glutamine amidotransferase-like"/>
    <property type="match status" value="1"/>
</dbReference>
<reference evidence="2" key="1">
    <citation type="submission" date="2022-08" db="EMBL/GenBank/DDBJ databases">
        <title>Whole genome sequencing of non-tuberculosis mycobacteria type-strains.</title>
        <authorList>
            <person name="Igarashi Y."/>
            <person name="Osugi A."/>
            <person name="Mitarai S."/>
        </authorList>
    </citation>
    <scope>NUCLEOTIDE SEQUENCE</scope>
    <source>
        <strain evidence="2">DSM 45127</strain>
    </source>
</reference>
<organism evidence="2 3">
    <name type="scientific">Mycobacterium paraterrae</name>
    <dbReference type="NCBI Taxonomy" id="577492"/>
    <lineage>
        <taxon>Bacteria</taxon>
        <taxon>Bacillati</taxon>
        <taxon>Actinomycetota</taxon>
        <taxon>Actinomycetes</taxon>
        <taxon>Mycobacteriales</taxon>
        <taxon>Mycobacteriaceae</taxon>
        <taxon>Mycobacterium</taxon>
    </lineage>
</organism>
<gene>
    <name evidence="2" type="ORF">MKK62_17990</name>
</gene>
<dbReference type="EMBL" id="CP092488">
    <property type="protein sequence ID" value="UMB68315.1"/>
    <property type="molecule type" value="Genomic_DNA"/>
</dbReference>
<dbReference type="Proteomes" id="UP001055336">
    <property type="component" value="Chromosome"/>
</dbReference>
<evidence type="ECO:0000313" key="3">
    <source>
        <dbReference type="Proteomes" id="UP001055336"/>
    </source>
</evidence>
<proteinExistence type="predicted"/>
<name>A0ABY3VJG4_9MYCO</name>
<keyword evidence="3" id="KW-1185">Reference proteome</keyword>
<keyword evidence="2" id="KW-0315">Glutamine amidotransferase</keyword>
<evidence type="ECO:0000313" key="2">
    <source>
        <dbReference type="EMBL" id="UMB68315.1"/>
    </source>
</evidence>
<dbReference type="PIRSF" id="PIRSF034405">
    <property type="entry name" value="UCP034405"/>
    <property type="match status" value="1"/>
</dbReference>
<dbReference type="PANTHER" id="PTHR37947:SF1">
    <property type="entry name" value="BLL2462 PROTEIN"/>
    <property type="match status" value="1"/>
</dbReference>
<dbReference type="InterPro" id="IPR010768">
    <property type="entry name" value="GATase1-like"/>
</dbReference>
<dbReference type="InterPro" id="IPR029062">
    <property type="entry name" value="Class_I_gatase-like"/>
</dbReference>
<dbReference type="Gene3D" id="3.40.50.880">
    <property type="match status" value="1"/>
</dbReference>
<dbReference type="InterPro" id="IPR017027">
    <property type="entry name" value="STM3548-like"/>
</dbReference>
<dbReference type="Pfam" id="PF07090">
    <property type="entry name" value="GATase1_like"/>
    <property type="match status" value="1"/>
</dbReference>
<dbReference type="RefSeq" id="WP_240258776.1">
    <property type="nucleotide sequence ID" value="NZ_CP092488.2"/>
</dbReference>
<protein>
    <submittedName>
        <fullName evidence="2">Glutamine amidotransferase</fullName>
    </submittedName>
</protein>
<dbReference type="PANTHER" id="PTHR37947">
    <property type="entry name" value="BLL2462 PROTEIN"/>
    <property type="match status" value="1"/>
</dbReference>
<dbReference type="CDD" id="cd03143">
    <property type="entry name" value="A4_beta-galactosidase_middle_domain"/>
    <property type="match status" value="1"/>
</dbReference>
<accession>A0ABY3VJG4</accession>
<feature type="domain" description="Putative glutamine amidotransferase" evidence="1">
    <location>
        <begin position="12"/>
        <end position="252"/>
    </location>
</feature>